<feature type="transmembrane region" description="Helical" evidence="1">
    <location>
        <begin position="670"/>
        <end position="693"/>
    </location>
</feature>
<evidence type="ECO:0008006" key="6">
    <source>
        <dbReference type="Google" id="ProtNLM"/>
    </source>
</evidence>
<keyword evidence="1" id="KW-1133">Transmembrane helix</keyword>
<dbReference type="InterPro" id="IPR036465">
    <property type="entry name" value="vWFA_dom_sf"/>
</dbReference>
<dbReference type="NCBIfam" id="TIGR02226">
    <property type="entry name" value="two_anch"/>
    <property type="match status" value="1"/>
</dbReference>
<feature type="domain" description="Aerotolerance regulator N-terminal" evidence="2">
    <location>
        <begin position="1"/>
        <end position="76"/>
    </location>
</feature>
<feature type="transmembrane region" description="Helical" evidence="1">
    <location>
        <begin position="6"/>
        <end position="24"/>
    </location>
</feature>
<dbReference type="PANTHER" id="PTHR37464">
    <property type="entry name" value="BLL2463 PROTEIN"/>
    <property type="match status" value="1"/>
</dbReference>
<organism evidence="4 5">
    <name type="scientific">Gimesia maris</name>
    <dbReference type="NCBI Taxonomy" id="122"/>
    <lineage>
        <taxon>Bacteria</taxon>
        <taxon>Pseudomonadati</taxon>
        <taxon>Planctomycetota</taxon>
        <taxon>Planctomycetia</taxon>
        <taxon>Planctomycetales</taxon>
        <taxon>Planctomycetaceae</taxon>
        <taxon>Gimesia</taxon>
    </lineage>
</organism>
<feature type="domain" description="VWFA" evidence="3">
    <location>
        <begin position="94"/>
        <end position="210"/>
    </location>
</feature>
<evidence type="ECO:0000256" key="1">
    <source>
        <dbReference type="SAM" id="Phobius"/>
    </source>
</evidence>
<dbReference type="AlphaFoldDB" id="A0A3D3R6F1"/>
<name>A0A3D3R6F1_9PLAN</name>
<sequence>MSFLTPLYLAGIIAVGLPILLHLVRHQPKNVLFFSSLRFLEHKPPQTNRRNKIEHWLLLSLRVLAVILLVTAFARPFFKNSDLELTTAEPAKQTILLIDTSSSMRRESLWNQAIQTAEQILKENAQNKISIYTFDTSLHPIKPLQTSQQTPELPLTELHRERIQRLSPGWHATDLGQALIELAALLQQQAISDPTGTSLQNCTIELITDFQEGSQIASLADFSWPESLQVRLHPIQTPQTSNAGLQLLAFEKTQPTVRILNASDSKQEQFSVAYEWRPGEPELTQQIYVPRGQSRVLRLPALDSNLPTPLIKLSGDDHPFDNTLHIQPLKTESRTIVHYGIPAENSIESPDYFVKRAFPSTPERKIEFLTVDPASPQVLVGTANMDLMILSRELSGDEIQQVDEFLKQGGVALLSLNDQSSTHSLKSLLSLSKEQDTATEIEPAEVNGYALLTNIDFEHKLFQMFQAPEYSDFTKLKFWRYQKLSLPDSLSHQVLARFDHKDPALVSIPRGAGRLIVSTFGWTPRESQFALSTKFVPIMNAILNLKTEFDASRTQFLVGQKVKLPDPVQTIQISTPSEPQIQLVAGVQDFSETVQPGLYQITTEDRSETTHQFAVNLDINESKTAPMPVEQLEALGVKLIQTDQATEKEMNSADIQRQALVRELEQKQKLWRWLILGALALLGLETLLAKWFADKTPATRKA</sequence>
<dbReference type="InterPro" id="IPR024163">
    <property type="entry name" value="Aerotolerance_reg_N"/>
</dbReference>
<dbReference type="Gene3D" id="3.40.50.410">
    <property type="entry name" value="von Willebrand factor, type A domain"/>
    <property type="match status" value="1"/>
</dbReference>
<comment type="caution">
    <text evidence="4">The sequence shown here is derived from an EMBL/GenBank/DDBJ whole genome shotgun (WGS) entry which is preliminary data.</text>
</comment>
<keyword evidence="1" id="KW-0812">Transmembrane</keyword>
<gene>
    <name evidence="4" type="ORF">DIT97_09180</name>
</gene>
<feature type="transmembrane region" description="Helical" evidence="1">
    <location>
        <begin position="56"/>
        <end position="78"/>
    </location>
</feature>
<evidence type="ECO:0000313" key="5">
    <source>
        <dbReference type="Proteomes" id="UP000263642"/>
    </source>
</evidence>
<dbReference type="PANTHER" id="PTHR37464:SF1">
    <property type="entry name" value="BLL2463 PROTEIN"/>
    <property type="match status" value="1"/>
</dbReference>
<dbReference type="Pfam" id="PF07584">
    <property type="entry name" value="BatA"/>
    <property type="match status" value="1"/>
</dbReference>
<keyword evidence="1" id="KW-0472">Membrane</keyword>
<reference evidence="4 5" key="1">
    <citation type="journal article" date="2018" name="Nat. Biotechnol.">
        <title>A standardized bacterial taxonomy based on genome phylogeny substantially revises the tree of life.</title>
        <authorList>
            <person name="Parks D.H."/>
            <person name="Chuvochina M."/>
            <person name="Waite D.W."/>
            <person name="Rinke C."/>
            <person name="Skarshewski A."/>
            <person name="Chaumeil P.A."/>
            <person name="Hugenholtz P."/>
        </authorList>
    </citation>
    <scope>NUCLEOTIDE SEQUENCE [LARGE SCALE GENOMIC DNA]</scope>
    <source>
        <strain evidence="4">UBA9375</strain>
    </source>
</reference>
<dbReference type="Pfam" id="PF13519">
    <property type="entry name" value="VWA_2"/>
    <property type="match status" value="1"/>
</dbReference>
<dbReference type="SUPFAM" id="SSF53300">
    <property type="entry name" value="vWA-like"/>
    <property type="match status" value="1"/>
</dbReference>
<dbReference type="InterPro" id="IPR011933">
    <property type="entry name" value="Double_TM_dom"/>
</dbReference>
<evidence type="ECO:0000259" key="3">
    <source>
        <dbReference type="Pfam" id="PF13519"/>
    </source>
</evidence>
<protein>
    <recommendedName>
        <fullName evidence="6">VWFA domain-containing protein</fullName>
    </recommendedName>
</protein>
<evidence type="ECO:0000259" key="2">
    <source>
        <dbReference type="Pfam" id="PF07584"/>
    </source>
</evidence>
<dbReference type="CDD" id="cd00198">
    <property type="entry name" value="vWFA"/>
    <property type="match status" value="1"/>
</dbReference>
<accession>A0A3D3R6F1</accession>
<proteinExistence type="predicted"/>
<dbReference type="EMBL" id="DQAY01000055">
    <property type="protein sequence ID" value="HCO23210.1"/>
    <property type="molecule type" value="Genomic_DNA"/>
</dbReference>
<evidence type="ECO:0000313" key="4">
    <source>
        <dbReference type="EMBL" id="HCO23210.1"/>
    </source>
</evidence>
<dbReference type="Proteomes" id="UP000263642">
    <property type="component" value="Unassembled WGS sequence"/>
</dbReference>
<dbReference type="InterPro" id="IPR002035">
    <property type="entry name" value="VWF_A"/>
</dbReference>